<evidence type="ECO:0000259" key="13">
    <source>
        <dbReference type="PROSITE" id="PS50071"/>
    </source>
</evidence>
<dbReference type="CDD" id="cd00086">
    <property type="entry name" value="homeodomain"/>
    <property type="match status" value="1"/>
</dbReference>
<feature type="region of interest" description="Disordered" evidence="12">
    <location>
        <begin position="1357"/>
        <end position="1441"/>
    </location>
</feature>
<feature type="compositionally biased region" description="Acidic residues" evidence="12">
    <location>
        <begin position="957"/>
        <end position="966"/>
    </location>
</feature>
<dbReference type="EMBL" id="BLXT01003068">
    <property type="protein sequence ID" value="GFO00301.1"/>
    <property type="molecule type" value="Genomic_DNA"/>
</dbReference>
<evidence type="ECO:0000256" key="12">
    <source>
        <dbReference type="SAM" id="MobiDB-lite"/>
    </source>
</evidence>
<evidence type="ECO:0000256" key="4">
    <source>
        <dbReference type="ARBA" id="ARBA00022771"/>
    </source>
</evidence>
<evidence type="ECO:0000256" key="1">
    <source>
        <dbReference type="ARBA" id="ARBA00004123"/>
    </source>
</evidence>
<feature type="compositionally biased region" description="Basic and acidic residues" evidence="12">
    <location>
        <begin position="1486"/>
        <end position="1497"/>
    </location>
</feature>
<feature type="domain" description="C2H2-type" evidence="14">
    <location>
        <begin position="420"/>
        <end position="447"/>
    </location>
</feature>
<feature type="compositionally biased region" description="Basic and acidic residues" evidence="12">
    <location>
        <begin position="1"/>
        <end position="15"/>
    </location>
</feature>
<feature type="compositionally biased region" description="Basic and acidic residues" evidence="12">
    <location>
        <begin position="778"/>
        <end position="796"/>
    </location>
</feature>
<evidence type="ECO:0000256" key="9">
    <source>
        <dbReference type="PROSITE-ProRule" id="PRU00042"/>
    </source>
</evidence>
<dbReference type="PROSITE" id="PS00028">
    <property type="entry name" value="ZINC_FINGER_C2H2_1"/>
    <property type="match status" value="4"/>
</dbReference>
<comment type="subcellular location">
    <subcellularLocation>
        <location evidence="1 10 11">Nucleus</location>
    </subcellularLocation>
</comment>
<feature type="region of interest" description="Disordered" evidence="12">
    <location>
        <begin position="773"/>
        <end position="808"/>
    </location>
</feature>
<feature type="region of interest" description="Disordered" evidence="12">
    <location>
        <begin position="321"/>
        <end position="348"/>
    </location>
</feature>
<dbReference type="PANTHER" id="PTHR24391">
    <property type="entry name" value="HISTONE H4 TRANSCRIPTION FACTOR-RELATED"/>
    <property type="match status" value="1"/>
</dbReference>
<dbReference type="FunFam" id="3.30.160.60:FF:000013">
    <property type="entry name" value="Putative zinc finger E-box-binding homeobox 2"/>
    <property type="match status" value="2"/>
</dbReference>
<feature type="domain" description="Homeobox" evidence="13">
    <location>
        <begin position="1022"/>
        <end position="1082"/>
    </location>
</feature>
<dbReference type="GO" id="GO:0008270">
    <property type="term" value="F:zinc ion binding"/>
    <property type="evidence" value="ECO:0007669"/>
    <property type="project" value="UniProtKB-KW"/>
</dbReference>
<feature type="compositionally biased region" description="Low complexity" evidence="12">
    <location>
        <begin position="215"/>
        <end position="231"/>
    </location>
</feature>
<dbReference type="PROSITE" id="PS50157">
    <property type="entry name" value="ZINC_FINGER_C2H2_2"/>
    <property type="match status" value="7"/>
</dbReference>
<feature type="domain" description="C2H2-type" evidence="14">
    <location>
        <begin position="479"/>
        <end position="513"/>
    </location>
</feature>
<feature type="compositionally biased region" description="Basic and acidic residues" evidence="12">
    <location>
        <begin position="935"/>
        <end position="956"/>
    </location>
</feature>
<evidence type="ECO:0000256" key="5">
    <source>
        <dbReference type="ARBA" id="ARBA00022833"/>
    </source>
</evidence>
<feature type="compositionally biased region" description="Low complexity" evidence="12">
    <location>
        <begin position="131"/>
        <end position="156"/>
    </location>
</feature>
<keyword evidence="8 10" id="KW-0539">Nucleus</keyword>
<evidence type="ECO:0000259" key="14">
    <source>
        <dbReference type="PROSITE" id="PS50157"/>
    </source>
</evidence>
<name>A0AAV4A0M0_9GAST</name>
<keyword evidence="2" id="KW-0479">Metal-binding</keyword>
<organism evidence="15 16">
    <name type="scientific">Plakobranchus ocellatus</name>
    <dbReference type="NCBI Taxonomy" id="259542"/>
    <lineage>
        <taxon>Eukaryota</taxon>
        <taxon>Metazoa</taxon>
        <taxon>Spiralia</taxon>
        <taxon>Lophotrochozoa</taxon>
        <taxon>Mollusca</taxon>
        <taxon>Gastropoda</taxon>
        <taxon>Heterobranchia</taxon>
        <taxon>Euthyneura</taxon>
        <taxon>Panpulmonata</taxon>
        <taxon>Sacoglossa</taxon>
        <taxon>Placobranchoidea</taxon>
        <taxon>Plakobranchidae</taxon>
        <taxon>Plakobranchus</taxon>
    </lineage>
</organism>
<feature type="compositionally biased region" description="Acidic residues" evidence="12">
    <location>
        <begin position="1504"/>
        <end position="1519"/>
    </location>
</feature>
<feature type="region of interest" description="Disordered" evidence="12">
    <location>
        <begin position="1"/>
        <end position="22"/>
    </location>
</feature>
<feature type="region of interest" description="Disordered" evidence="12">
    <location>
        <begin position="506"/>
        <end position="538"/>
    </location>
</feature>
<sequence>MKSETEFPPHTRDRSNAPLFPPYYLEPPRCQRRFYVLHEHKLSESAALATARVTSSSDDEESTTTLTTGAICSSSNNNNNLITTPIPNAVSDDTKRNPNKNCPTLGNDLSPTRGKEAAAEGELQGNGGDVGDPSSPSSEDVTSSRCPTTTSASPSRSSPPPPPTKTADTAGPFPSLPPSAPSPAGAVLGRDVTSGCQGDGRSQDAGPEPGEDGSKPGSASAGLGSAGHNSGPRNDQDDQDGRAGEVKNETSRGRQEGERKQTEDKDSTISEPTQPDASHTPSSPQPADDQKENLASEASSDSANKDARAITAEILKAHKTFSVADPDKDEDNSENAVAIPPESTESNQGMVEEEEYTLQCVYCPAGNVQGSFTRANLLRDHMRQAHPGQPTRYQCPKCEHTFLLKSHLDKHLALHSPTSQSCKVCQKTFANVYRLQRHMISHSESTDLRKFKCPECGKAFKFKHHLKEHIRIHSGEKPYQCPTCSKCFSHSGSYSSHMTSKKCWVMGHGKNQPGNTARSERQPGEDSQSQGRGGPVVAPPGVSAAGHFLFPPVAQVFAQPLASPPPGTYPQQFLKFDSHHPSSQTLRHPFFPAGPPPPITSAMMTSAQNALALNLYHHQKLTASSVVAAAAQSVYHLAHSHGSGQLPPPGHSHSIPFPLLSPPHSIPEAHNAPSPSALPSPSHTSRAEEHQKKTAALTDSILHGPSDLHHRLKSIASPLSGRGGALTPSPSPRARDGSPVTPTSKSLTSSPHGMHAFDLEREGRFTSDLIKSFNAKPKNKEAKPENVANQEKESKDQQQTCSKSRKRSGSFELLKEVKEELQSDEDETQNISRKRGKFEDTKICNEDIKDEIDEVDGDSTKDDIKMSRTHASPVEDISDLIIGEVKLEMSSDPAEDAQICRYCHQEFQSPVDLHQHERYLCADNHDIQKVIGKIKDKSLKGKNDSSKGNKGGHPEVSEEVADDEDINSLKDELVDAATLAAANKVKPGSKTHTDDEEDDDDESEDSADDDEEEDESRTTEKSTGKTTTKKLTENQAQHLRACFRDNKKPGRAAMEEIAKIIGTTRRLVQIWFESARARDARKRQRSGSAGGSSPSRASSGGRRSSPAGSSTSSSATSPSSYIPRVPNPYAVLHYHHNRNNTQLSSHGQKYSGASNLNTPSAPLNLSTRSTALLTPPSDDQPLDLTVRILQPPCAHSQNAPTPPAAIAEDQVLNLSKKPGPVTPKAEQVSPNPANPRSKSQLPHPSTIPPPFLHIPNPTGKPFPAHPVLVTEIERLAAAVAANTSAASSTNHISTSAVAAAAAAADPARFQHSDLFKCMAQNGLFKNGFPLGLTDPVTAHRKLSPSLLNPTVLAQITGVIPPNNHHPQRDSPVKTNQSSPKPQERMSPGKDLASPGKTDTHPSSPSHKKLVIDESEAENGVEEKLTEKSSNNGIGGQGADSGTLNHELMRKLIAGGTQGGLHTLASVASMEELRALPSRRRKKRSPKLLEKDEEKTSEEALAGNVDEENDDENPNSDGDDATNANSDTSSPRKRRRSWKGHRVSEELGLYACDQCDKQFSKQSSLARHKYEHSGARPFKCDMCTKAFKHKHHLTEHRRLHSGEKPFRCRKCGKRFSHSGSYSQHMNHRYKFCKPSDAEEDENIVQSIEQDFPLVCTQDKLEKEQPTKC</sequence>
<dbReference type="SMART" id="SM00389">
    <property type="entry name" value="HOX"/>
    <property type="match status" value="1"/>
</dbReference>
<protein>
    <submittedName>
        <fullName evidence="15">Zinc finger protein 1</fullName>
    </submittedName>
</protein>
<feature type="domain" description="C2H2-type" evidence="14">
    <location>
        <begin position="1577"/>
        <end position="1604"/>
    </location>
</feature>
<evidence type="ECO:0000256" key="2">
    <source>
        <dbReference type="ARBA" id="ARBA00022723"/>
    </source>
</evidence>
<dbReference type="InterPro" id="IPR009057">
    <property type="entry name" value="Homeodomain-like_sf"/>
</dbReference>
<evidence type="ECO:0000256" key="8">
    <source>
        <dbReference type="ARBA" id="ARBA00023242"/>
    </source>
</evidence>
<feature type="region of interest" description="Disordered" evidence="12">
    <location>
        <begin position="1140"/>
        <end position="1179"/>
    </location>
</feature>
<evidence type="ECO:0000256" key="11">
    <source>
        <dbReference type="RuleBase" id="RU000682"/>
    </source>
</evidence>
<feature type="compositionally biased region" description="Basic residues" evidence="12">
    <location>
        <begin position="1530"/>
        <end position="1539"/>
    </location>
</feature>
<dbReference type="FunFam" id="3.30.160.60:FF:000145">
    <property type="entry name" value="Zinc finger protein 574"/>
    <property type="match status" value="2"/>
</dbReference>
<feature type="region of interest" description="Disordered" evidence="12">
    <location>
        <begin position="50"/>
        <end position="304"/>
    </location>
</feature>
<feature type="domain" description="C2H2-type" evidence="14">
    <location>
        <begin position="1549"/>
        <end position="1576"/>
    </location>
</feature>
<accession>A0AAV4A0M0</accession>
<comment type="caution">
    <text evidence="15">The sequence shown here is derived from an EMBL/GenBank/DDBJ whole genome shotgun (WGS) entry which is preliminary data.</text>
</comment>
<dbReference type="SUPFAM" id="SSF57667">
    <property type="entry name" value="beta-beta-alpha zinc fingers"/>
    <property type="match status" value="4"/>
</dbReference>
<feature type="compositionally biased region" description="Low complexity" evidence="12">
    <location>
        <begin position="1091"/>
        <end position="1120"/>
    </location>
</feature>
<feature type="compositionally biased region" description="Low complexity" evidence="12">
    <location>
        <begin position="672"/>
        <end position="682"/>
    </location>
</feature>
<evidence type="ECO:0000256" key="6">
    <source>
        <dbReference type="ARBA" id="ARBA00023125"/>
    </source>
</evidence>
<dbReference type="Gene3D" id="3.30.160.60">
    <property type="entry name" value="Classic Zinc Finger"/>
    <property type="match status" value="7"/>
</dbReference>
<feature type="domain" description="C2H2-type" evidence="14">
    <location>
        <begin position="1605"/>
        <end position="1633"/>
    </location>
</feature>
<dbReference type="Pfam" id="PF00096">
    <property type="entry name" value="zf-C2H2"/>
    <property type="match status" value="5"/>
</dbReference>
<keyword evidence="6 10" id="KW-0238">DNA-binding</keyword>
<evidence type="ECO:0000313" key="15">
    <source>
        <dbReference type="EMBL" id="GFO00301.1"/>
    </source>
</evidence>
<feature type="domain" description="C2H2-type" evidence="14">
    <location>
        <begin position="451"/>
        <end position="478"/>
    </location>
</feature>
<feature type="compositionally biased region" description="Polar residues" evidence="12">
    <location>
        <begin position="1228"/>
        <end position="1243"/>
    </location>
</feature>
<feature type="region of interest" description="Disordered" evidence="12">
    <location>
        <begin position="716"/>
        <end position="753"/>
    </location>
</feature>
<gene>
    <name evidence="15" type="ORF">PoB_002680600</name>
</gene>
<feature type="region of interest" description="Disordered" evidence="12">
    <location>
        <begin position="639"/>
        <end position="693"/>
    </location>
</feature>
<feature type="region of interest" description="Disordered" evidence="12">
    <location>
        <begin position="1475"/>
        <end position="1539"/>
    </location>
</feature>
<dbReference type="InterPro" id="IPR036236">
    <property type="entry name" value="Znf_C2H2_sf"/>
</dbReference>
<feature type="compositionally biased region" description="Acidic residues" evidence="12">
    <location>
        <begin position="994"/>
        <end position="1015"/>
    </location>
</feature>
<reference evidence="15 16" key="1">
    <citation type="journal article" date="2021" name="Elife">
        <title>Chloroplast acquisition without the gene transfer in kleptoplastic sea slugs, Plakobranchus ocellatus.</title>
        <authorList>
            <person name="Maeda T."/>
            <person name="Takahashi S."/>
            <person name="Yoshida T."/>
            <person name="Shimamura S."/>
            <person name="Takaki Y."/>
            <person name="Nagai Y."/>
            <person name="Toyoda A."/>
            <person name="Suzuki Y."/>
            <person name="Arimoto A."/>
            <person name="Ishii H."/>
            <person name="Satoh N."/>
            <person name="Nishiyama T."/>
            <person name="Hasebe M."/>
            <person name="Maruyama T."/>
            <person name="Minagawa J."/>
            <person name="Obokata J."/>
            <person name="Shigenobu S."/>
        </authorList>
    </citation>
    <scope>NUCLEOTIDE SEQUENCE [LARGE SCALE GENOMIC DNA]</scope>
</reference>
<feature type="region of interest" description="Disordered" evidence="12">
    <location>
        <begin position="1215"/>
        <end position="1247"/>
    </location>
</feature>
<feature type="compositionally biased region" description="Polar residues" evidence="12">
    <location>
        <begin position="1140"/>
        <end position="1172"/>
    </location>
</feature>
<feature type="domain" description="C2H2-type" evidence="14">
    <location>
        <begin position="393"/>
        <end position="420"/>
    </location>
</feature>
<feature type="compositionally biased region" description="Basic and acidic residues" evidence="12">
    <location>
        <begin position="234"/>
        <end position="268"/>
    </location>
</feature>
<dbReference type="Gene3D" id="1.10.10.60">
    <property type="entry name" value="Homeodomain-like"/>
    <property type="match status" value="1"/>
</dbReference>
<evidence type="ECO:0000256" key="10">
    <source>
        <dbReference type="PROSITE-ProRule" id="PRU00108"/>
    </source>
</evidence>
<proteinExistence type="predicted"/>
<feature type="DNA-binding region" description="Homeobox" evidence="10">
    <location>
        <begin position="1024"/>
        <end position="1083"/>
    </location>
</feature>
<evidence type="ECO:0000313" key="16">
    <source>
        <dbReference type="Proteomes" id="UP000735302"/>
    </source>
</evidence>
<feature type="region of interest" description="Disordered" evidence="12">
    <location>
        <begin position="935"/>
        <end position="1047"/>
    </location>
</feature>
<dbReference type="InterPro" id="IPR001356">
    <property type="entry name" value="HD"/>
</dbReference>
<dbReference type="InterPro" id="IPR013087">
    <property type="entry name" value="Znf_C2H2_type"/>
</dbReference>
<dbReference type="Pfam" id="PF00046">
    <property type="entry name" value="Homeodomain"/>
    <property type="match status" value="1"/>
</dbReference>
<feature type="compositionally biased region" description="Polar residues" evidence="12">
    <location>
        <begin position="740"/>
        <end position="751"/>
    </location>
</feature>
<evidence type="ECO:0000256" key="3">
    <source>
        <dbReference type="ARBA" id="ARBA00022737"/>
    </source>
</evidence>
<dbReference type="PROSITE" id="PS50071">
    <property type="entry name" value="HOMEOBOX_2"/>
    <property type="match status" value="1"/>
</dbReference>
<dbReference type="GO" id="GO:0000981">
    <property type="term" value="F:DNA-binding transcription factor activity, RNA polymerase II-specific"/>
    <property type="evidence" value="ECO:0007669"/>
    <property type="project" value="TreeGrafter"/>
</dbReference>
<feature type="compositionally biased region" description="Polar residues" evidence="12">
    <location>
        <begin position="269"/>
        <end position="282"/>
    </location>
</feature>
<feature type="compositionally biased region" description="Basic residues" evidence="12">
    <location>
        <begin position="1476"/>
        <end position="1485"/>
    </location>
</feature>
<dbReference type="GO" id="GO:0005634">
    <property type="term" value="C:nucleus"/>
    <property type="evidence" value="ECO:0007669"/>
    <property type="project" value="UniProtKB-SubCell"/>
</dbReference>
<dbReference type="InterPro" id="IPR051574">
    <property type="entry name" value="ZnF_E-box_Homeobox"/>
</dbReference>
<keyword evidence="7 10" id="KW-0371">Homeobox</keyword>
<dbReference type="FunFam" id="3.30.160.60:FF:000744">
    <property type="entry name" value="zinc finger E-box-binding homeobox 1"/>
    <property type="match status" value="1"/>
</dbReference>
<feature type="region of interest" description="Disordered" evidence="12">
    <location>
        <begin position="1076"/>
        <end position="1124"/>
    </location>
</feature>
<evidence type="ECO:0000256" key="7">
    <source>
        <dbReference type="ARBA" id="ARBA00023155"/>
    </source>
</evidence>
<dbReference type="GO" id="GO:0000978">
    <property type="term" value="F:RNA polymerase II cis-regulatory region sequence-specific DNA binding"/>
    <property type="evidence" value="ECO:0007669"/>
    <property type="project" value="TreeGrafter"/>
</dbReference>
<keyword evidence="4 9" id="KW-0863">Zinc-finger</keyword>
<dbReference type="Proteomes" id="UP000735302">
    <property type="component" value="Unassembled WGS sequence"/>
</dbReference>
<keyword evidence="3" id="KW-0677">Repeat</keyword>
<feature type="compositionally biased region" description="Polar residues" evidence="12">
    <location>
        <begin position="99"/>
        <end position="110"/>
    </location>
</feature>
<dbReference type="SMART" id="SM00355">
    <property type="entry name" value="ZnF_C2H2"/>
    <property type="match status" value="9"/>
</dbReference>
<keyword evidence="16" id="KW-1185">Reference proteome</keyword>
<dbReference type="SUPFAM" id="SSF46689">
    <property type="entry name" value="Homeodomain-like"/>
    <property type="match status" value="1"/>
</dbReference>
<dbReference type="PANTHER" id="PTHR24391:SF27">
    <property type="entry name" value="ZINC FINGER PROTEIN 1"/>
    <property type="match status" value="1"/>
</dbReference>
<feature type="compositionally biased region" description="Low complexity" evidence="12">
    <location>
        <begin position="63"/>
        <end position="80"/>
    </location>
</feature>
<keyword evidence="5" id="KW-0862">Zinc</keyword>
<dbReference type="GO" id="GO:0000122">
    <property type="term" value="P:negative regulation of transcription by RNA polymerase II"/>
    <property type="evidence" value="ECO:0007669"/>
    <property type="project" value="UniProtKB-ARBA"/>
</dbReference>